<dbReference type="Gene3D" id="2.160.20.10">
    <property type="entry name" value="Single-stranded right-handed beta-helix, Pectin lyase-like"/>
    <property type="match status" value="2"/>
</dbReference>
<evidence type="ECO:0000256" key="1">
    <source>
        <dbReference type="ARBA" id="ARBA00023295"/>
    </source>
</evidence>
<dbReference type="GO" id="GO:0016798">
    <property type="term" value="F:hydrolase activity, acting on glycosyl bonds"/>
    <property type="evidence" value="ECO:0007669"/>
    <property type="project" value="UniProtKB-KW"/>
</dbReference>
<proteinExistence type="predicted"/>
<dbReference type="Gene3D" id="2.60.40.10">
    <property type="entry name" value="Immunoglobulins"/>
    <property type="match status" value="2"/>
</dbReference>
<dbReference type="SUPFAM" id="SSF51126">
    <property type="entry name" value="Pectin lyase-like"/>
    <property type="match status" value="1"/>
</dbReference>
<feature type="region of interest" description="Disordered" evidence="3">
    <location>
        <begin position="783"/>
        <end position="811"/>
    </location>
</feature>
<dbReference type="Proteomes" id="UP000281594">
    <property type="component" value="Unassembled WGS sequence"/>
</dbReference>
<feature type="signal peptide" evidence="4">
    <location>
        <begin position="1"/>
        <end position="37"/>
    </location>
</feature>
<dbReference type="PANTHER" id="PTHR36453:SF1">
    <property type="entry name" value="RIGHT HANDED BETA HELIX DOMAIN-CONTAINING PROTEIN"/>
    <property type="match status" value="1"/>
</dbReference>
<dbReference type="InterPro" id="IPR003961">
    <property type="entry name" value="FN3_dom"/>
</dbReference>
<dbReference type="InterPro" id="IPR039448">
    <property type="entry name" value="Beta_helix"/>
</dbReference>
<name>A0A0A0NTI6_STRRN</name>
<reference evidence="6 7" key="1">
    <citation type="journal article" date="2018" name="J. Biol. Chem.">
        <title>Discovery of the actinoplanic acid pathway in Streptomyces rapamycinicus reveals a genetically conserved synergism with rapamycin.</title>
        <authorList>
            <person name="Mrak P."/>
            <person name="Krastel P."/>
            <person name="Pivk Lukancic P."/>
            <person name="Tao J."/>
            <person name="Pistorius D."/>
            <person name="Moore C.M."/>
        </authorList>
    </citation>
    <scope>NUCLEOTIDE SEQUENCE [LARGE SCALE GENOMIC DNA]</scope>
    <source>
        <strain evidence="6 7">NRRL 5491</strain>
    </source>
</reference>
<protein>
    <recommendedName>
        <fullName evidence="5">Fibronectin type-III domain-containing protein</fullName>
    </recommendedName>
</protein>
<accession>A0A0A0NTI6</accession>
<evidence type="ECO:0000259" key="5">
    <source>
        <dbReference type="PROSITE" id="PS50853"/>
    </source>
</evidence>
<dbReference type="InterPro" id="IPR011050">
    <property type="entry name" value="Pectin_lyase_fold/virulence"/>
</dbReference>
<feature type="chain" id="PRO_5030003711" description="Fibronectin type-III domain-containing protein" evidence="4">
    <location>
        <begin position="38"/>
        <end position="904"/>
    </location>
</feature>
<keyword evidence="1" id="KW-0378">Hydrolase</keyword>
<sequence length="904" mass="95050">MSEYVRSRIRNVRKARSAAPRAAAVAAVLATLATLGAAFGGTADAVARGPRPAADVYAADVYAADVYVAPNGDDRAPGTRAAPVRTPERARGLVRKRVPHQSADLTVHLAPGTYRLSRPLVLDSRDSGGNGHRVIWQGGKGTVFSGGRAVRGWRPVKGDAGLWSAPAPAGLDNTRQLYVNGVRAQRARGPIPVTLTATDTGYTASADTLARWRNPSDIEFVYPSGEALWNIQQYGLGPWTEPRCPIGSMTGTTVTMAQPCWDNSTKRVEFPDIPGRSINMVGPAKLTSGALPGYAENAFEVLDQPGEWYLDRHTRTVYYRPRSGENPRTADVEAPVLEKLVDGRGTGRAPLHDIALRGIEFSYATWLTPSSPEGFSEVQAGYTVTGPEGWKTQGLCDYTPGGTCPYASWTKMPGNVAISHGRDIEFSDDAFTHLGAAGLELGTGTRNATVRGNVFTDISGNGMEIGGVDAPEPGSDADLTRAVSVTNNHLYALPREYHGGVAILNGYTRDNTIAHNQIDHVAYSAISMGWGGWPDKIGKPATANVSRDNRVADNLIFDYMQALDDGAGVYTQGLTGSSLGNGEKITGNVIHDGWGLGRTVYTDNGCTYVTVEGNVLYGAQANVLSAHVDYRDDLGNNDPTRIVGNYWEQGDPDGDDKGVVTSGNHILAAPSKAPADIVAAAGLQPRYRGLLGRTYAADSVPEAPTRVGDFAADGSVYVTWNPSYVEGGTPVTSYTVTATSSDGAHTVSTTVPAARFKRIAYAVVDGLINGTPYTVTVTARNGAGRSETSLSAAPVTPTADGSGVLPDAPTGVKANADATAATLSWTPPKTTGTTPVIGYRITVSDGRTVTVTGRDVLVSQPRAKGMLRVIGKLRPATAYTFSIAALTATGTGPSADASVTTPNG</sequence>
<evidence type="ECO:0000256" key="4">
    <source>
        <dbReference type="SAM" id="SignalP"/>
    </source>
</evidence>
<keyword evidence="2" id="KW-0119">Carbohydrate metabolism</keyword>
<feature type="domain" description="Fibronectin type-III" evidence="5">
    <location>
        <begin position="805"/>
        <end position="904"/>
    </location>
</feature>
<dbReference type="Pfam" id="PF00041">
    <property type="entry name" value="fn3"/>
    <property type="match status" value="2"/>
</dbReference>
<organism evidence="6 7">
    <name type="scientific">Streptomyces rapamycinicus (strain ATCC 29253 / DSM 41530 / NRRL 5491 / AYB-994)</name>
    <name type="common">Streptomyces hygroscopicus (strain ATCC 29253)</name>
    <dbReference type="NCBI Taxonomy" id="1343740"/>
    <lineage>
        <taxon>Bacteria</taxon>
        <taxon>Bacillati</taxon>
        <taxon>Actinomycetota</taxon>
        <taxon>Actinomycetes</taxon>
        <taxon>Kitasatosporales</taxon>
        <taxon>Streptomycetaceae</taxon>
        <taxon>Streptomyces</taxon>
        <taxon>Streptomyces violaceusniger group</taxon>
    </lineage>
</organism>
<dbReference type="PROSITE" id="PS50853">
    <property type="entry name" value="FN3"/>
    <property type="match status" value="2"/>
</dbReference>
<dbReference type="CDD" id="cd00063">
    <property type="entry name" value="FN3"/>
    <property type="match status" value="2"/>
</dbReference>
<dbReference type="InterPro" id="IPR036116">
    <property type="entry name" value="FN3_sf"/>
</dbReference>
<dbReference type="RefSeq" id="WP_020871504.1">
    <property type="nucleotide sequence ID" value="NC_022785.1"/>
</dbReference>
<keyword evidence="4" id="KW-0732">Signal</keyword>
<feature type="domain" description="Fibronectin type-III" evidence="5">
    <location>
        <begin position="700"/>
        <end position="801"/>
    </location>
</feature>
<dbReference type="KEGG" id="src:M271_33030"/>
<dbReference type="eggNOG" id="COG4733">
    <property type="taxonomic scope" value="Bacteria"/>
</dbReference>
<dbReference type="GO" id="GO:0000272">
    <property type="term" value="P:polysaccharide catabolic process"/>
    <property type="evidence" value="ECO:0007669"/>
    <property type="project" value="UniProtKB-KW"/>
</dbReference>
<dbReference type="SUPFAM" id="SSF49265">
    <property type="entry name" value="Fibronectin type III"/>
    <property type="match status" value="1"/>
</dbReference>
<evidence type="ECO:0000313" key="7">
    <source>
        <dbReference type="Proteomes" id="UP000281594"/>
    </source>
</evidence>
<gene>
    <name evidence="6" type="ORF">D3C57_110670</name>
</gene>
<dbReference type="InterPro" id="IPR006626">
    <property type="entry name" value="PbH1"/>
</dbReference>
<dbReference type="SMART" id="SM00060">
    <property type="entry name" value="FN3"/>
    <property type="match status" value="2"/>
</dbReference>
<evidence type="ECO:0000256" key="3">
    <source>
        <dbReference type="SAM" id="MobiDB-lite"/>
    </source>
</evidence>
<dbReference type="SMART" id="SM00710">
    <property type="entry name" value="PbH1"/>
    <property type="match status" value="5"/>
</dbReference>
<comment type="caution">
    <text evidence="6">The sequence shown here is derived from an EMBL/GenBank/DDBJ whole genome shotgun (WGS) entry which is preliminary data.</text>
</comment>
<dbReference type="InterPro" id="IPR013783">
    <property type="entry name" value="Ig-like_fold"/>
</dbReference>
<evidence type="ECO:0000313" key="6">
    <source>
        <dbReference type="EMBL" id="RLV78837.1"/>
    </source>
</evidence>
<keyword evidence="1" id="KW-0326">Glycosidase</keyword>
<dbReference type="PANTHER" id="PTHR36453">
    <property type="entry name" value="SECRETED PROTEIN-RELATED"/>
    <property type="match status" value="1"/>
</dbReference>
<keyword evidence="2" id="KW-0624">Polysaccharide degradation</keyword>
<dbReference type="AlphaFoldDB" id="A0A0A0NTI6"/>
<dbReference type="STRING" id="1343740.M271_33030"/>
<dbReference type="Pfam" id="PF13229">
    <property type="entry name" value="Beta_helix"/>
    <property type="match status" value="1"/>
</dbReference>
<dbReference type="EMBL" id="QYCY01000001">
    <property type="protein sequence ID" value="RLV78837.1"/>
    <property type="molecule type" value="Genomic_DNA"/>
</dbReference>
<evidence type="ECO:0000256" key="2">
    <source>
        <dbReference type="ARBA" id="ARBA00023326"/>
    </source>
</evidence>
<dbReference type="HOGENOM" id="CLU_013864_2_0_11"/>
<dbReference type="InterPro" id="IPR012334">
    <property type="entry name" value="Pectin_lyas_fold"/>
</dbReference>